<reference evidence="2 3" key="1">
    <citation type="submission" date="2009-10" db="EMBL/GenBank/DDBJ databases">
        <authorList>
            <person name="Weinstock G."/>
            <person name="Sodergren E."/>
            <person name="Clifton S."/>
            <person name="Fulton L."/>
            <person name="Fulton B."/>
            <person name="Courtney L."/>
            <person name="Fronick C."/>
            <person name="Harrison M."/>
            <person name="Strong C."/>
            <person name="Farmer C."/>
            <person name="Delahaunty K."/>
            <person name="Markovic C."/>
            <person name="Hall O."/>
            <person name="Minx P."/>
            <person name="Tomlinson C."/>
            <person name="Mitreva M."/>
            <person name="Nelson J."/>
            <person name="Hou S."/>
            <person name="Wollam A."/>
            <person name="Pepin K.H."/>
            <person name="Johnson M."/>
            <person name="Bhonagiri V."/>
            <person name="Nash W.E."/>
            <person name="Warren W."/>
            <person name="Chinwalla A."/>
            <person name="Mardis E.R."/>
            <person name="Wilson R.K."/>
        </authorList>
    </citation>
    <scope>NUCLEOTIDE SEQUENCE [LARGE SCALE GENOMIC DNA]</scope>
    <source>
        <strain evidence="2 3">ATCC 14685</strain>
    </source>
</reference>
<keyword evidence="1" id="KW-1133">Transmembrane helix</keyword>
<keyword evidence="1" id="KW-0472">Membrane</keyword>
<gene>
    <name evidence="2" type="ORF">NEICINOT_03831</name>
</gene>
<dbReference type="EMBL" id="ACDY02000004">
    <property type="protein sequence ID" value="EEZ71995.1"/>
    <property type="molecule type" value="Genomic_DNA"/>
</dbReference>
<organism evidence="2 3">
    <name type="scientific">Neisseria cinerea ATCC 14685</name>
    <dbReference type="NCBI Taxonomy" id="546262"/>
    <lineage>
        <taxon>Bacteria</taxon>
        <taxon>Pseudomonadati</taxon>
        <taxon>Pseudomonadota</taxon>
        <taxon>Betaproteobacteria</taxon>
        <taxon>Neisseriales</taxon>
        <taxon>Neisseriaceae</taxon>
        <taxon>Neisseria</taxon>
    </lineage>
</organism>
<sequence>MVDGEYWVIVWIKLLLWICKIYFRGIWCIDAMYTHIFRMILNVKNKTKNGFGIFMLPVAFRSFG</sequence>
<evidence type="ECO:0000313" key="3">
    <source>
        <dbReference type="Proteomes" id="UP000003294"/>
    </source>
</evidence>
<dbReference type="AlphaFoldDB" id="D0W2E8"/>
<dbReference type="STRING" id="546262.NEICINOT_03831"/>
<evidence type="ECO:0000256" key="1">
    <source>
        <dbReference type="SAM" id="Phobius"/>
    </source>
</evidence>
<accession>D0W2E8</accession>
<comment type="caution">
    <text evidence="2">The sequence shown here is derived from an EMBL/GenBank/DDBJ whole genome shotgun (WGS) entry which is preliminary data.</text>
</comment>
<protein>
    <submittedName>
        <fullName evidence="2">Uncharacterized protein</fullName>
    </submittedName>
</protein>
<name>D0W2E8_NEICI</name>
<keyword evidence="1" id="KW-0812">Transmembrane</keyword>
<evidence type="ECO:0000313" key="2">
    <source>
        <dbReference type="EMBL" id="EEZ71995.1"/>
    </source>
</evidence>
<proteinExistence type="predicted"/>
<feature type="transmembrane region" description="Helical" evidence="1">
    <location>
        <begin position="6"/>
        <end position="23"/>
    </location>
</feature>
<dbReference type="Proteomes" id="UP000003294">
    <property type="component" value="Unassembled WGS sequence"/>
</dbReference>